<name>A0A9W8HQW6_9FUNG</name>
<evidence type="ECO:0000256" key="2">
    <source>
        <dbReference type="ARBA" id="ARBA00022801"/>
    </source>
</evidence>
<dbReference type="GO" id="GO:0055087">
    <property type="term" value="C:Ski complex"/>
    <property type="evidence" value="ECO:0007669"/>
    <property type="project" value="TreeGrafter"/>
</dbReference>
<dbReference type="GO" id="GO:0005524">
    <property type="term" value="F:ATP binding"/>
    <property type="evidence" value="ECO:0007669"/>
    <property type="project" value="UniProtKB-KW"/>
</dbReference>
<evidence type="ECO:0000256" key="4">
    <source>
        <dbReference type="ARBA" id="ARBA00022840"/>
    </source>
</evidence>
<keyword evidence="1" id="KW-0547">Nucleotide-binding</keyword>
<keyword evidence="7" id="KW-1185">Reference proteome</keyword>
<dbReference type="Pfam" id="PF08148">
    <property type="entry name" value="DSHCT"/>
    <property type="match status" value="1"/>
</dbReference>
<sequence>MELSDQNLDLLPDYRQRLDVLKDLGYVDEMGNVQLKGRVACEMNSADALVLTELILDNTLAQLEPDEIIGLLSAFVCTEKNEPADLMDRLPPALKDGRARLMEASRRVGTTQAEYGLPVSIEEYQREFRFGLIEVAYEWARGLSFLNITTLTETQEGIIVRCIMRIADVLKNVTSAAMLIGDTELKLKLESASELIRRDIVFAASLYF</sequence>
<dbReference type="Proteomes" id="UP001140094">
    <property type="component" value="Unassembled WGS sequence"/>
</dbReference>
<protein>
    <submittedName>
        <fullName evidence="6">Antiviral helicase ski2</fullName>
    </submittedName>
</protein>
<reference evidence="6" key="1">
    <citation type="submission" date="2022-07" db="EMBL/GenBank/DDBJ databases">
        <title>Phylogenomic reconstructions and comparative analyses of Kickxellomycotina fungi.</title>
        <authorList>
            <person name="Reynolds N.K."/>
            <person name="Stajich J.E."/>
            <person name="Barry K."/>
            <person name="Grigoriev I.V."/>
            <person name="Crous P."/>
            <person name="Smith M.E."/>
        </authorList>
    </citation>
    <scope>NUCLEOTIDE SEQUENCE</scope>
    <source>
        <strain evidence="6">NRRL 1565</strain>
    </source>
</reference>
<dbReference type="PANTHER" id="PTHR12131:SF1">
    <property type="entry name" value="ATP-DEPENDENT RNA HELICASE SUPV3L1, MITOCHONDRIAL-RELATED"/>
    <property type="match status" value="1"/>
</dbReference>
<evidence type="ECO:0000259" key="5">
    <source>
        <dbReference type="SMART" id="SM01142"/>
    </source>
</evidence>
<evidence type="ECO:0000256" key="1">
    <source>
        <dbReference type="ARBA" id="ARBA00022741"/>
    </source>
</evidence>
<keyword evidence="4" id="KW-0067">ATP-binding</keyword>
<keyword evidence="2" id="KW-0378">Hydrolase</keyword>
<dbReference type="InterPro" id="IPR012961">
    <property type="entry name" value="Ski2/MTR4_C"/>
</dbReference>
<dbReference type="AlphaFoldDB" id="A0A9W8HQW6"/>
<dbReference type="Gene3D" id="1.10.3380.30">
    <property type="match status" value="1"/>
</dbReference>
<accession>A0A9W8HQW6</accession>
<evidence type="ECO:0000313" key="7">
    <source>
        <dbReference type="Proteomes" id="UP001140094"/>
    </source>
</evidence>
<keyword evidence="3 6" id="KW-0347">Helicase</keyword>
<dbReference type="SMART" id="SM01142">
    <property type="entry name" value="DSHCT"/>
    <property type="match status" value="1"/>
</dbReference>
<evidence type="ECO:0000256" key="3">
    <source>
        <dbReference type="ARBA" id="ARBA00022806"/>
    </source>
</evidence>
<comment type="caution">
    <text evidence="6">The sequence shown here is derived from an EMBL/GenBank/DDBJ whole genome shotgun (WGS) entry which is preliminary data.</text>
</comment>
<dbReference type="OrthoDB" id="64767at2759"/>
<feature type="domain" description="ATP-dependent RNA helicase Ski2/MTR4 C-terminal" evidence="5">
    <location>
        <begin position="28"/>
        <end position="208"/>
    </location>
</feature>
<dbReference type="GO" id="GO:0016787">
    <property type="term" value="F:hydrolase activity"/>
    <property type="evidence" value="ECO:0007669"/>
    <property type="project" value="UniProtKB-KW"/>
</dbReference>
<dbReference type="PANTHER" id="PTHR12131">
    <property type="entry name" value="ATP-DEPENDENT RNA AND DNA HELICASE"/>
    <property type="match status" value="1"/>
</dbReference>
<dbReference type="FunFam" id="1.10.3380.30:FF:000001">
    <property type="entry name" value="Ski2 ATP-dependent RNA helicase"/>
    <property type="match status" value="1"/>
</dbReference>
<gene>
    <name evidence="6" type="primary">SKI2_2</name>
    <name evidence="6" type="ORF">H4R20_005709</name>
</gene>
<evidence type="ECO:0000313" key="6">
    <source>
        <dbReference type="EMBL" id="KAJ2795924.1"/>
    </source>
</evidence>
<dbReference type="InterPro" id="IPR050699">
    <property type="entry name" value="RNA-DNA_Helicase"/>
</dbReference>
<dbReference type="EMBL" id="JANBUO010002045">
    <property type="protein sequence ID" value="KAJ2795924.1"/>
    <property type="molecule type" value="Genomic_DNA"/>
</dbReference>
<proteinExistence type="predicted"/>
<dbReference type="GO" id="GO:0004386">
    <property type="term" value="F:helicase activity"/>
    <property type="evidence" value="ECO:0007669"/>
    <property type="project" value="UniProtKB-KW"/>
</dbReference>
<dbReference type="GO" id="GO:0070478">
    <property type="term" value="P:nuclear-transcribed mRNA catabolic process, 3'-5' exonucleolytic nonsense-mediated decay"/>
    <property type="evidence" value="ECO:0007669"/>
    <property type="project" value="TreeGrafter"/>
</dbReference>
<organism evidence="6 7">
    <name type="scientific">Coemansia guatemalensis</name>
    <dbReference type="NCBI Taxonomy" id="2761395"/>
    <lineage>
        <taxon>Eukaryota</taxon>
        <taxon>Fungi</taxon>
        <taxon>Fungi incertae sedis</taxon>
        <taxon>Zoopagomycota</taxon>
        <taxon>Kickxellomycotina</taxon>
        <taxon>Kickxellomycetes</taxon>
        <taxon>Kickxellales</taxon>
        <taxon>Kickxellaceae</taxon>
        <taxon>Coemansia</taxon>
    </lineage>
</organism>